<proteinExistence type="predicted"/>
<reference evidence="3 4" key="1">
    <citation type="submission" date="2017-06" db="EMBL/GenBank/DDBJ databases">
        <title>Global population genomics of the pathogenic fungus Cryptococcus neoformans var. grubii.</title>
        <authorList>
            <person name="Cuomo C."/>
            <person name="Litvintseva A."/>
            <person name="Chen Y."/>
            <person name="Young S."/>
            <person name="Zeng Q."/>
            <person name="Chapman S."/>
            <person name="Gujja S."/>
            <person name="Saif S."/>
            <person name="Birren B."/>
        </authorList>
    </citation>
    <scope>NUCLEOTIDE SEQUENCE [LARGE SCALE GENOMIC DNA]</scope>
    <source>
        <strain evidence="3 4">Tu259-1</strain>
    </source>
</reference>
<name>A0A854QGL0_CRYNE</name>
<feature type="coiled-coil region" evidence="1">
    <location>
        <begin position="1"/>
        <end position="28"/>
    </location>
</feature>
<gene>
    <name evidence="3" type="ORF">C361_02609</name>
</gene>
<dbReference type="EMBL" id="AMKT01000034">
    <property type="protein sequence ID" value="OXG24060.1"/>
    <property type="molecule type" value="Genomic_DNA"/>
</dbReference>
<evidence type="ECO:0000313" key="3">
    <source>
        <dbReference type="EMBL" id="OXG24060.1"/>
    </source>
</evidence>
<feature type="region of interest" description="Disordered" evidence="2">
    <location>
        <begin position="74"/>
        <end position="103"/>
    </location>
</feature>
<evidence type="ECO:0000256" key="2">
    <source>
        <dbReference type="SAM" id="MobiDB-lite"/>
    </source>
</evidence>
<protein>
    <submittedName>
        <fullName evidence="3">Uncharacterized protein</fullName>
    </submittedName>
</protein>
<keyword evidence="1" id="KW-0175">Coiled coil</keyword>
<accession>A0A854QGL0</accession>
<organism evidence="3 4">
    <name type="scientific">Cryptococcus neoformans Tu259-1</name>
    <dbReference type="NCBI Taxonomy" id="1230072"/>
    <lineage>
        <taxon>Eukaryota</taxon>
        <taxon>Fungi</taxon>
        <taxon>Dikarya</taxon>
        <taxon>Basidiomycota</taxon>
        <taxon>Agaricomycotina</taxon>
        <taxon>Tremellomycetes</taxon>
        <taxon>Tremellales</taxon>
        <taxon>Cryptococcaceae</taxon>
        <taxon>Cryptococcus</taxon>
        <taxon>Cryptococcus neoformans species complex</taxon>
    </lineage>
</organism>
<evidence type="ECO:0000256" key="1">
    <source>
        <dbReference type="SAM" id="Coils"/>
    </source>
</evidence>
<sequence>MFKLEKANEQLMARNELLEEELARVKAAQALDKATQGSKKKQRYPEGQLFDPLYQEEHAEELAVRKVEEEEAWRKHRHTAQARCNETEPNASHACTPGPSGTS</sequence>
<evidence type="ECO:0000313" key="4">
    <source>
        <dbReference type="Proteomes" id="UP000199727"/>
    </source>
</evidence>
<dbReference type="AlphaFoldDB" id="A0A854QGL0"/>
<dbReference type="Proteomes" id="UP000199727">
    <property type="component" value="Unassembled WGS sequence"/>
</dbReference>
<comment type="caution">
    <text evidence="3">The sequence shown here is derived from an EMBL/GenBank/DDBJ whole genome shotgun (WGS) entry which is preliminary data.</text>
</comment>